<dbReference type="Proteomes" id="UP000182983">
    <property type="component" value="Unassembled WGS sequence"/>
</dbReference>
<name>A0A1H6HFE2_MAGFU</name>
<gene>
    <name evidence="1" type="ORF">SAMN04244559_01291</name>
</gene>
<dbReference type="OrthoDB" id="7988204at2"/>
<proteinExistence type="predicted"/>
<keyword evidence="2" id="KW-1185">Reference proteome</keyword>
<protein>
    <submittedName>
        <fullName evidence="1">Glycosyltransferase involved in cell wall bisynthesis</fullName>
    </submittedName>
</protein>
<keyword evidence="1" id="KW-0808">Transferase</keyword>
<reference evidence="2" key="1">
    <citation type="submission" date="2016-10" db="EMBL/GenBank/DDBJ databases">
        <authorList>
            <person name="Varghese N."/>
            <person name="Submissions S."/>
        </authorList>
    </citation>
    <scope>NUCLEOTIDE SEQUENCE [LARGE SCALE GENOMIC DNA]</scope>
    <source>
        <strain evidence="2">DSM 13234</strain>
    </source>
</reference>
<dbReference type="GO" id="GO:0016740">
    <property type="term" value="F:transferase activity"/>
    <property type="evidence" value="ECO:0007669"/>
    <property type="project" value="UniProtKB-KW"/>
</dbReference>
<sequence>MDTTSPIRVIFLITTQPGTACGVGDYTHQLANSLRQAEIEVEVVELPAWTLRTLALLVRVYRSNSDTILHWQYPTLGMGKSPAPAFLPVFFPRRRVFLTLHEFEQFNALRKIYILLFKLFTNSVVFTNEHERKVFHRFFPWRGGDGHIIPIGNNIDVAAFGGVVRRQRLIYFGQIIDGKGLEAFIDVVERLRGRGNSVPCAIIGTVPDAESAIARVVRSAAEAFDITLFEGLPADAVSRELQASSVAFLPFPDGISDRRGSALACLKHGLAVVTCHSHLTPDWLRRTTYGVTDPDGALACIEHLLAEDWPLIPEPEALAEGLAQREWSEIAAAHLRLYHG</sequence>
<organism evidence="1 2">
    <name type="scientific">Magnetospirillum fulvum</name>
    <name type="common">Rhodospirillum fulvum</name>
    <dbReference type="NCBI Taxonomy" id="1082"/>
    <lineage>
        <taxon>Bacteria</taxon>
        <taxon>Pseudomonadati</taxon>
        <taxon>Pseudomonadota</taxon>
        <taxon>Alphaproteobacteria</taxon>
        <taxon>Rhodospirillales</taxon>
        <taxon>Rhodospirillaceae</taxon>
        <taxon>Magnetospirillum</taxon>
    </lineage>
</organism>
<dbReference type="EMBL" id="FNWO01000004">
    <property type="protein sequence ID" value="SEH32663.1"/>
    <property type="molecule type" value="Genomic_DNA"/>
</dbReference>
<dbReference type="Gene3D" id="3.40.50.2000">
    <property type="entry name" value="Glycogen Phosphorylase B"/>
    <property type="match status" value="1"/>
</dbReference>
<dbReference type="AlphaFoldDB" id="A0A1H6HFE2"/>
<dbReference type="SUPFAM" id="SSF53756">
    <property type="entry name" value="UDP-Glycosyltransferase/glycogen phosphorylase"/>
    <property type="match status" value="1"/>
</dbReference>
<evidence type="ECO:0000313" key="2">
    <source>
        <dbReference type="Proteomes" id="UP000182983"/>
    </source>
</evidence>
<evidence type="ECO:0000313" key="1">
    <source>
        <dbReference type="EMBL" id="SEH32663.1"/>
    </source>
</evidence>
<accession>A0A1H6HFE2</accession>
<dbReference type="RefSeq" id="WP_139305519.1">
    <property type="nucleotide sequence ID" value="NZ_FNWO01000004.1"/>
</dbReference>